<accession>A0ABQ3HB79</accession>
<evidence type="ECO:0000313" key="1">
    <source>
        <dbReference type="EMBL" id="GHD74900.1"/>
    </source>
</evidence>
<comment type="caution">
    <text evidence="1">The sequence shown here is derived from an EMBL/GenBank/DDBJ whole genome shotgun (WGS) entry which is preliminary data.</text>
</comment>
<keyword evidence="2" id="KW-1185">Reference proteome</keyword>
<dbReference type="InterPro" id="IPR006330">
    <property type="entry name" value="Ado/ade_deaminase"/>
</dbReference>
<dbReference type="SUPFAM" id="SSF51556">
    <property type="entry name" value="Metallo-dependent hydrolases"/>
    <property type="match status" value="1"/>
</dbReference>
<protein>
    <recommendedName>
        <fullName evidence="3">Adenosine deaminase</fullName>
    </recommendedName>
</protein>
<dbReference type="Proteomes" id="UP000662678">
    <property type="component" value="Unassembled WGS sequence"/>
</dbReference>
<dbReference type="RefSeq" id="WP_189352749.1">
    <property type="nucleotide sequence ID" value="NZ_BMYP01000011.1"/>
</dbReference>
<dbReference type="PANTHER" id="PTHR11409">
    <property type="entry name" value="ADENOSINE DEAMINASE"/>
    <property type="match status" value="1"/>
</dbReference>
<evidence type="ECO:0008006" key="3">
    <source>
        <dbReference type="Google" id="ProtNLM"/>
    </source>
</evidence>
<proteinExistence type="predicted"/>
<gene>
    <name evidence="1" type="ORF">GCM10011419_12020</name>
</gene>
<sequence length="842" mass="96513">MSAQAASISSLLSALLLSDHRVLRLSWTAPFTSPLGWAELREPTYLAYQPWAARFPDHVFDSAWRFLASQQRPDQSFLFTALQALVDEYLELRHGEVRVRRDLLGAWQQGLASRISSIPIQAMADVSFGIGHYALVNTTRLQPVPTDREVAPWQRQILPMLRPEVAPVADYVAREGLHETHLHLNGSTHAEICWLRAIRDPYTEAREFVEAWTRGKHSGHLRELVGQANSELTPQVFYQHLRTANRLRAWLIGAVEDQIAPDVLLPESCQSLCSAGNDEWSTGLLETAPSWRYEPDVTEELTWMAGLIAKLRQQPSIQLTRMFHAYLLLMNEHYRLLVQSEAQYGFDQFQKFTLTELREPAERDYRTRFHSMHGPRSATSTVGYLEGRFAPKDNPLKACRLFQAILGGYLNYLRDTSVPEHTPGRSPRSLSALLVELDRYFERPIVRHRSIHRLTLVAHFIKQPWDPSQRYKAGPFRHYSLDSQLRRTTGVLLSVLTRWPRLQTWVRGIDAAANELHAPPDVFAPVFRVCRRAGLTRHTYHGGEDFRHLLSGIATIWEALTLLNLRDGDRIGHGTAMGIRPSLWLDRMPSTLTLSRGEWMLSVLAAWQLLRDVPAMQECAHRLLRELEEVAYQVFRRSLAARDVECAMKLRGLSRRDLMRHLAGDEESLHEPWSEHWREEVAHVRLICESQPQTVALLWTWLSDTAVQERADELISKEASFLDAPTYVRLQQALMRHVADRGVLIETLPSSNVRISQYYNIDEHHSLRWMRIPGFVEEGDPEIMVCLGSDDPGIFAGDLETEFYLLYGALRRAGLSDAEALGRLSVLNERGRIYRFHHPVLA</sequence>
<dbReference type="InterPro" id="IPR032466">
    <property type="entry name" value="Metal_Hydrolase"/>
</dbReference>
<name>A0ABQ3HB79_9NEIS</name>
<dbReference type="EMBL" id="BMYP01000011">
    <property type="protein sequence ID" value="GHD74900.1"/>
    <property type="molecule type" value="Genomic_DNA"/>
</dbReference>
<reference evidence="2" key="1">
    <citation type="journal article" date="2019" name="Int. J. Syst. Evol. Microbiol.">
        <title>The Global Catalogue of Microorganisms (GCM) 10K type strain sequencing project: providing services to taxonomists for standard genome sequencing and annotation.</title>
        <authorList>
            <consortium name="The Broad Institute Genomics Platform"/>
            <consortium name="The Broad Institute Genome Sequencing Center for Infectious Disease"/>
            <person name="Wu L."/>
            <person name="Ma J."/>
        </authorList>
    </citation>
    <scope>NUCLEOTIDE SEQUENCE [LARGE SCALE GENOMIC DNA]</scope>
    <source>
        <strain evidence="2">KCTC 23713</strain>
    </source>
</reference>
<organism evidence="1 2">
    <name type="scientific">Vogesella fluminis</name>
    <dbReference type="NCBI Taxonomy" id="1069161"/>
    <lineage>
        <taxon>Bacteria</taxon>
        <taxon>Pseudomonadati</taxon>
        <taxon>Pseudomonadota</taxon>
        <taxon>Betaproteobacteria</taxon>
        <taxon>Neisseriales</taxon>
        <taxon>Chromobacteriaceae</taxon>
        <taxon>Vogesella</taxon>
    </lineage>
</organism>
<dbReference type="PANTHER" id="PTHR11409:SF43">
    <property type="entry name" value="ADENOSINE DEAMINASE"/>
    <property type="match status" value="1"/>
</dbReference>
<dbReference type="Gene3D" id="3.20.20.140">
    <property type="entry name" value="Metal-dependent hydrolases"/>
    <property type="match status" value="2"/>
</dbReference>
<evidence type="ECO:0000313" key="2">
    <source>
        <dbReference type="Proteomes" id="UP000662678"/>
    </source>
</evidence>